<evidence type="ECO:0000259" key="10">
    <source>
        <dbReference type="Pfam" id="PF01545"/>
    </source>
</evidence>
<evidence type="ECO:0000256" key="5">
    <source>
        <dbReference type="ARBA" id="ARBA00022989"/>
    </source>
</evidence>
<dbReference type="GO" id="GO:0008324">
    <property type="term" value="F:monoatomic cation transmembrane transporter activity"/>
    <property type="evidence" value="ECO:0007669"/>
    <property type="project" value="InterPro"/>
</dbReference>
<dbReference type="FunFam" id="1.20.1510.10:FF:000005">
    <property type="entry name" value="Putative Cation diffusion facilitator 1"/>
    <property type="match status" value="1"/>
</dbReference>
<protein>
    <submittedName>
        <fullName evidence="12">Cation efflux protein</fullName>
    </submittedName>
</protein>
<keyword evidence="4 9" id="KW-0812">Transmembrane</keyword>
<dbReference type="EMBL" id="CP031035">
    <property type="protein sequence ID" value="QDZ18893.1"/>
    <property type="molecule type" value="Genomic_DNA"/>
</dbReference>
<reference evidence="12 13" key="1">
    <citation type="submission" date="2018-07" db="EMBL/GenBank/DDBJ databases">
        <title>The complete nuclear genome of the prasinophyte Chloropicon primus (CCMP1205).</title>
        <authorList>
            <person name="Pombert J.-F."/>
            <person name="Otis C."/>
            <person name="Turmel M."/>
            <person name="Lemieux C."/>
        </authorList>
    </citation>
    <scope>NUCLEOTIDE SEQUENCE [LARGE SCALE GENOMIC DNA]</scope>
    <source>
        <strain evidence="12 13">CCMP1205</strain>
    </source>
</reference>
<evidence type="ECO:0000256" key="2">
    <source>
        <dbReference type="ARBA" id="ARBA00008873"/>
    </source>
</evidence>
<dbReference type="InterPro" id="IPR036837">
    <property type="entry name" value="Cation_efflux_CTD_sf"/>
</dbReference>
<evidence type="ECO:0000313" key="12">
    <source>
        <dbReference type="EMBL" id="QDZ18893.1"/>
    </source>
</evidence>
<dbReference type="PANTHER" id="PTHR43840:SF13">
    <property type="entry name" value="CATION EFFLUX PROTEIN CYTOPLASMIC DOMAIN-CONTAINING PROTEIN"/>
    <property type="match status" value="1"/>
</dbReference>
<evidence type="ECO:0000256" key="6">
    <source>
        <dbReference type="ARBA" id="ARBA00023065"/>
    </source>
</evidence>
<dbReference type="PANTHER" id="PTHR43840">
    <property type="entry name" value="MITOCHONDRIAL METAL TRANSPORTER 1-RELATED"/>
    <property type="match status" value="1"/>
</dbReference>
<keyword evidence="5 9" id="KW-1133">Transmembrane helix</keyword>
<feature type="transmembrane region" description="Helical" evidence="9">
    <location>
        <begin position="180"/>
        <end position="199"/>
    </location>
</feature>
<evidence type="ECO:0000256" key="4">
    <source>
        <dbReference type="ARBA" id="ARBA00022692"/>
    </source>
</evidence>
<dbReference type="AlphaFoldDB" id="A0A5B8MEM1"/>
<dbReference type="STRING" id="1764295.A0A5B8MEM1"/>
<dbReference type="InterPro" id="IPR050291">
    <property type="entry name" value="CDF_Transporter"/>
</dbReference>
<proteinExistence type="inferred from homology"/>
<comment type="subcellular location">
    <subcellularLocation>
        <location evidence="1">Endomembrane system</location>
        <topology evidence="1">Multi-pass membrane protein</topology>
    </subcellularLocation>
</comment>
<dbReference type="Gene3D" id="3.30.70.1350">
    <property type="entry name" value="Cation efflux protein, cytoplasmic domain"/>
    <property type="match status" value="1"/>
</dbReference>
<dbReference type="Proteomes" id="UP000316726">
    <property type="component" value="Chromosome 2"/>
</dbReference>
<dbReference type="NCBIfam" id="TIGR01297">
    <property type="entry name" value="CDF"/>
    <property type="match status" value="1"/>
</dbReference>
<keyword evidence="6" id="KW-0406">Ion transport</keyword>
<feature type="domain" description="Cation efflux protein transmembrane" evidence="10">
    <location>
        <begin position="116"/>
        <end position="300"/>
    </location>
</feature>
<keyword evidence="13" id="KW-1185">Reference proteome</keyword>
<organism evidence="12 13">
    <name type="scientific">Chloropicon primus</name>
    <dbReference type="NCBI Taxonomy" id="1764295"/>
    <lineage>
        <taxon>Eukaryota</taxon>
        <taxon>Viridiplantae</taxon>
        <taxon>Chlorophyta</taxon>
        <taxon>Chloropicophyceae</taxon>
        <taxon>Chloropicales</taxon>
        <taxon>Chloropicaceae</taxon>
        <taxon>Chloropicon</taxon>
    </lineage>
</organism>
<comment type="similarity">
    <text evidence="2">Belongs to the cation diffusion facilitator (CDF) transporter (TC 2.A.4) family. SLC30A subfamily.</text>
</comment>
<evidence type="ECO:0000256" key="9">
    <source>
        <dbReference type="SAM" id="Phobius"/>
    </source>
</evidence>
<dbReference type="FunFam" id="3.30.70.1350:FF:000001">
    <property type="entry name" value="Metal tolerance protein 11"/>
    <property type="match status" value="1"/>
</dbReference>
<gene>
    <name evidence="12" type="ORF">A3770_02p14110</name>
</gene>
<keyword evidence="3" id="KW-0813">Transport</keyword>
<evidence type="ECO:0000256" key="8">
    <source>
        <dbReference type="SAM" id="MobiDB-lite"/>
    </source>
</evidence>
<dbReference type="GO" id="GO:0016020">
    <property type="term" value="C:membrane"/>
    <property type="evidence" value="ECO:0007669"/>
    <property type="project" value="InterPro"/>
</dbReference>
<dbReference type="InterPro" id="IPR027470">
    <property type="entry name" value="Cation_efflux_CTD"/>
</dbReference>
<accession>A0A5B8MEM1</accession>
<dbReference type="InterPro" id="IPR002524">
    <property type="entry name" value="Cation_efflux"/>
</dbReference>
<keyword evidence="7 9" id="KW-0472">Membrane</keyword>
<feature type="domain" description="Cation efflux protein cytoplasmic" evidence="11">
    <location>
        <begin position="324"/>
        <end position="385"/>
    </location>
</feature>
<dbReference type="InterPro" id="IPR027469">
    <property type="entry name" value="Cation_efflux_TMD_sf"/>
</dbReference>
<feature type="transmembrane region" description="Helical" evidence="9">
    <location>
        <begin position="139"/>
        <end position="159"/>
    </location>
</feature>
<sequence length="396" mass="43539">MDVASARREEASCSTAQASEDKTSLMGGEISESEFPKIGVFLQRKFTDEELKGLHKRHSGGTGSANATNIVKYYKERNTVIDSLAEVDSIRLSGVDGARRASAGASKDSNWLIAGSLCTNVLLLVLKVVAAFLSGSLAIIASALDSLLDLTSGTILYFTNRAMRRPDIYKYPVGKTRMEPLGIIVFSSMMGTVGFSVMVEAVRQFVGPEHVHHLEHLRILVGLMAFTVGAKFLLFLLCRTEKQDAIVVLAKDHLNDTITNTLGILGAVLGDRVAPWIDPLVAIVLAAYITRVWGATAYEHIIAMVGRSADPFYLQKLTFLSAHHHPSILQVDTVRAYTFGKRLFAEVDLVLPGDMSLRDAHDIGESLQNKIESLPEIERAFVHLDYETDHRPEHMF</sequence>
<evidence type="ECO:0000256" key="1">
    <source>
        <dbReference type="ARBA" id="ARBA00004127"/>
    </source>
</evidence>
<feature type="compositionally biased region" description="Basic and acidic residues" evidence="8">
    <location>
        <begin position="1"/>
        <end position="11"/>
    </location>
</feature>
<dbReference type="GO" id="GO:0012505">
    <property type="term" value="C:endomembrane system"/>
    <property type="evidence" value="ECO:0007669"/>
    <property type="project" value="UniProtKB-SubCell"/>
</dbReference>
<evidence type="ECO:0000313" key="13">
    <source>
        <dbReference type="Proteomes" id="UP000316726"/>
    </source>
</evidence>
<dbReference type="SUPFAM" id="SSF161111">
    <property type="entry name" value="Cation efflux protein transmembrane domain-like"/>
    <property type="match status" value="1"/>
</dbReference>
<evidence type="ECO:0000256" key="7">
    <source>
        <dbReference type="ARBA" id="ARBA00023136"/>
    </source>
</evidence>
<name>A0A5B8MEM1_9CHLO</name>
<dbReference type="InterPro" id="IPR058533">
    <property type="entry name" value="Cation_efflux_TM"/>
</dbReference>
<dbReference type="Gene3D" id="1.20.1510.10">
    <property type="entry name" value="Cation efflux protein transmembrane domain"/>
    <property type="match status" value="1"/>
</dbReference>
<dbReference type="Pfam" id="PF16916">
    <property type="entry name" value="ZT_dimer"/>
    <property type="match status" value="1"/>
</dbReference>
<feature type="region of interest" description="Disordered" evidence="8">
    <location>
        <begin position="1"/>
        <end position="24"/>
    </location>
</feature>
<dbReference type="OrthoDB" id="78296at2759"/>
<feature type="transmembrane region" description="Helical" evidence="9">
    <location>
        <begin position="219"/>
        <end position="238"/>
    </location>
</feature>
<feature type="transmembrane region" description="Helical" evidence="9">
    <location>
        <begin position="109"/>
        <end position="133"/>
    </location>
</feature>
<evidence type="ECO:0000256" key="3">
    <source>
        <dbReference type="ARBA" id="ARBA00022448"/>
    </source>
</evidence>
<dbReference type="SUPFAM" id="SSF160240">
    <property type="entry name" value="Cation efflux protein cytoplasmic domain-like"/>
    <property type="match status" value="1"/>
</dbReference>
<evidence type="ECO:0000259" key="11">
    <source>
        <dbReference type="Pfam" id="PF16916"/>
    </source>
</evidence>
<dbReference type="Pfam" id="PF01545">
    <property type="entry name" value="Cation_efflux"/>
    <property type="match status" value="1"/>
</dbReference>